<dbReference type="AlphaFoldDB" id="A0A935K0B1"/>
<accession>A0A935K0B1</accession>
<dbReference type="EMBL" id="JADJMS010000047">
    <property type="protein sequence ID" value="MBK7416917.1"/>
    <property type="molecule type" value="Genomic_DNA"/>
</dbReference>
<gene>
    <name evidence="1" type="ORF">IPJ38_19295</name>
</gene>
<evidence type="ECO:0000313" key="1">
    <source>
        <dbReference type="EMBL" id="MBK7416917.1"/>
    </source>
</evidence>
<comment type="caution">
    <text evidence="1">The sequence shown here is derived from an EMBL/GenBank/DDBJ whole genome shotgun (WGS) entry which is preliminary data.</text>
</comment>
<reference evidence="1 2" key="1">
    <citation type="submission" date="2020-10" db="EMBL/GenBank/DDBJ databases">
        <title>Connecting structure to function with the recovery of over 1000 high-quality activated sludge metagenome-assembled genomes encoding full-length rRNA genes using long-read sequencing.</title>
        <authorList>
            <person name="Singleton C.M."/>
            <person name="Petriglieri F."/>
            <person name="Kristensen J.M."/>
            <person name="Kirkegaard R.H."/>
            <person name="Michaelsen T.Y."/>
            <person name="Andersen M.H."/>
            <person name="Karst S.M."/>
            <person name="Dueholm M.S."/>
            <person name="Nielsen P.H."/>
            <person name="Albertsen M."/>
        </authorList>
    </citation>
    <scope>NUCLEOTIDE SEQUENCE [LARGE SCALE GENOMIC DNA]</scope>
    <source>
        <strain evidence="1">EsbW_18-Q3-R4-48_BATAC.463</strain>
    </source>
</reference>
<sequence>MKINEYFLALNKKTQCIFSEVLNRETELGRVHDYSNKLYEISKHFDNNDERRMLTALCSQLESSCLTLTFGMYRQALASLRLSFELGLGEIYFSANKLEYKEWLNGTGDIKWSRLIDEDNGVLSLRFARAFNPCIKDHVLDFRNRSISVYRILSEYVHGNNDTWKECGLTLDRNQMLEDKYFQCFKEVCDILLFTLFCRYSSDFNELQRDDLNNVFDSLNHIAPIREYFGGPKDIK</sequence>
<evidence type="ECO:0000313" key="2">
    <source>
        <dbReference type="Proteomes" id="UP000739411"/>
    </source>
</evidence>
<organism evidence="1 2">
    <name type="scientific">Candidatus Dechloromonas phosphorivorans</name>
    <dbReference type="NCBI Taxonomy" id="2899244"/>
    <lineage>
        <taxon>Bacteria</taxon>
        <taxon>Pseudomonadati</taxon>
        <taxon>Pseudomonadota</taxon>
        <taxon>Betaproteobacteria</taxon>
        <taxon>Rhodocyclales</taxon>
        <taxon>Azonexaceae</taxon>
        <taxon>Dechloromonas</taxon>
    </lineage>
</organism>
<protein>
    <submittedName>
        <fullName evidence="1">Uncharacterized protein</fullName>
    </submittedName>
</protein>
<dbReference type="Proteomes" id="UP000739411">
    <property type="component" value="Unassembled WGS sequence"/>
</dbReference>
<name>A0A935K0B1_9RHOO</name>
<proteinExistence type="predicted"/>